<sequence>MLASIEQYQPTSSHKENFWREIGVPARGEKLYQALHQGLPFSVYNQLSALSGLDKKELAKVTVIAPATLQRRAKSGHFNQVESDRLYRFAELLKAAIDLFEGNSEQAKLWLTQPVRGLGQRRPIDMLATSAETEAVMSLIGRLEHGVFA</sequence>
<dbReference type="RefSeq" id="WP_119911276.1">
    <property type="nucleotide sequence ID" value="NZ_QZCH01000017.1"/>
</dbReference>
<keyword evidence="4" id="KW-1185">Reference proteome</keyword>
<evidence type="ECO:0000259" key="1">
    <source>
        <dbReference type="Pfam" id="PF09722"/>
    </source>
</evidence>
<dbReference type="AlphaFoldDB" id="A0A418YD62"/>
<dbReference type="Pfam" id="PF09722">
    <property type="entry name" value="Xre_MbcA_ParS_C"/>
    <property type="match status" value="1"/>
</dbReference>
<name>A0A418YD62_9GAMM</name>
<dbReference type="Pfam" id="PF20432">
    <property type="entry name" value="Xre-like-HTH"/>
    <property type="match status" value="1"/>
</dbReference>
<feature type="domain" description="Antitoxin Xre-like helix-turn-helix" evidence="2">
    <location>
        <begin position="31"/>
        <end position="90"/>
    </location>
</feature>
<reference evidence="3 4" key="2">
    <citation type="submission" date="2019-01" db="EMBL/GenBank/DDBJ databases">
        <title>Motilimonas pumilus sp. nov., isolated from the gut of sea cucumber (Apostichopus japonicus).</title>
        <authorList>
            <person name="Wang F.-Q."/>
            <person name="Ren L.-H."/>
            <person name="Lin Y.-W."/>
            <person name="Sun G.-H."/>
            <person name="Du Z.-J."/>
            <person name="Zhao J.-X."/>
            <person name="Liu X.-J."/>
            <person name="Liu L.-J."/>
        </authorList>
    </citation>
    <scope>NUCLEOTIDE SEQUENCE [LARGE SCALE GENOMIC DNA]</scope>
    <source>
        <strain evidence="3 4">PLHSC7-2</strain>
    </source>
</reference>
<evidence type="ECO:0000313" key="4">
    <source>
        <dbReference type="Proteomes" id="UP000283255"/>
    </source>
</evidence>
<dbReference type="InterPro" id="IPR024467">
    <property type="entry name" value="Xre/MbcA/ParS-like_toxin-bd"/>
</dbReference>
<comment type="caution">
    <text evidence="3">The sequence shown here is derived from an EMBL/GenBank/DDBJ whole genome shotgun (WGS) entry which is preliminary data.</text>
</comment>
<reference evidence="3 4" key="1">
    <citation type="submission" date="2018-09" db="EMBL/GenBank/DDBJ databases">
        <authorList>
            <person name="Wang F."/>
        </authorList>
    </citation>
    <scope>NUCLEOTIDE SEQUENCE [LARGE SCALE GENOMIC DNA]</scope>
    <source>
        <strain evidence="3 4">PLHSC7-2</strain>
    </source>
</reference>
<dbReference type="NCBIfam" id="TIGR02293">
    <property type="entry name" value="TAS_TIGR02293"/>
    <property type="match status" value="1"/>
</dbReference>
<dbReference type="InterPro" id="IPR011979">
    <property type="entry name" value="Antitox_Xre"/>
</dbReference>
<evidence type="ECO:0000313" key="3">
    <source>
        <dbReference type="EMBL" id="RJG42454.1"/>
    </source>
</evidence>
<feature type="domain" description="Antitoxin Xre/MbcA/ParS-like toxin-binding" evidence="1">
    <location>
        <begin position="95"/>
        <end position="146"/>
    </location>
</feature>
<dbReference type="Proteomes" id="UP000283255">
    <property type="component" value="Unassembled WGS sequence"/>
</dbReference>
<gene>
    <name evidence="3" type="ORF">D1Z90_13350</name>
</gene>
<dbReference type="EMBL" id="QZCH01000017">
    <property type="protein sequence ID" value="RJG42454.1"/>
    <property type="molecule type" value="Genomic_DNA"/>
</dbReference>
<dbReference type="GO" id="GO:0003677">
    <property type="term" value="F:DNA binding"/>
    <property type="evidence" value="ECO:0007669"/>
    <property type="project" value="InterPro"/>
</dbReference>
<dbReference type="OrthoDB" id="8595277at2"/>
<protein>
    <submittedName>
        <fullName evidence="3">DUF2384 domain-containing protein</fullName>
    </submittedName>
</protein>
<dbReference type="InterPro" id="IPR046847">
    <property type="entry name" value="Xre-like_HTH"/>
</dbReference>
<accession>A0A418YD62</accession>
<organism evidence="3 4">
    <name type="scientific">Motilimonas pumila</name>
    <dbReference type="NCBI Taxonomy" id="2303987"/>
    <lineage>
        <taxon>Bacteria</taxon>
        <taxon>Pseudomonadati</taxon>
        <taxon>Pseudomonadota</taxon>
        <taxon>Gammaproteobacteria</taxon>
        <taxon>Alteromonadales</taxon>
        <taxon>Alteromonadales genera incertae sedis</taxon>
        <taxon>Motilimonas</taxon>
    </lineage>
</organism>
<proteinExistence type="predicted"/>
<evidence type="ECO:0000259" key="2">
    <source>
        <dbReference type="Pfam" id="PF20432"/>
    </source>
</evidence>